<name>A0A655ABB8_MYCTX</name>
<dbReference type="EMBL" id="CNFT01001089">
    <property type="protein sequence ID" value="CKS83420.1"/>
    <property type="molecule type" value="Genomic_DNA"/>
</dbReference>
<dbReference type="Proteomes" id="UP000050164">
    <property type="component" value="Unassembled WGS sequence"/>
</dbReference>
<organism evidence="3 6">
    <name type="scientific">Mycobacterium tuberculosis</name>
    <dbReference type="NCBI Taxonomy" id="1773"/>
    <lineage>
        <taxon>Bacteria</taxon>
        <taxon>Bacillati</taxon>
        <taxon>Actinomycetota</taxon>
        <taxon>Actinomycetes</taxon>
        <taxon>Mycobacteriales</taxon>
        <taxon>Mycobacteriaceae</taxon>
        <taxon>Mycobacterium</taxon>
        <taxon>Mycobacterium tuberculosis complex</taxon>
    </lineage>
</organism>
<evidence type="ECO:0000313" key="4">
    <source>
        <dbReference type="EMBL" id="CKS83420.1"/>
    </source>
</evidence>
<accession>A0A655ABB8</accession>
<evidence type="ECO:0000313" key="5">
    <source>
        <dbReference type="Proteomes" id="UP000046680"/>
    </source>
</evidence>
<evidence type="ECO:0000313" key="2">
    <source>
        <dbReference type="EMBL" id="CFR95090.1"/>
    </source>
</evidence>
<dbReference type="Proteomes" id="UP000049023">
    <property type="component" value="Unassembled WGS sequence"/>
</dbReference>
<gene>
    <name evidence="2" type="ORF">ERS007657_03198</name>
    <name evidence="4" type="ORF">ERS027659_03623</name>
    <name evidence="3" type="ORF">ERS027661_03521</name>
</gene>
<evidence type="ECO:0000313" key="3">
    <source>
        <dbReference type="EMBL" id="CKS77807.1"/>
    </source>
</evidence>
<evidence type="ECO:0000313" key="7">
    <source>
        <dbReference type="Proteomes" id="UP000050164"/>
    </source>
</evidence>
<dbReference type="AlphaFoldDB" id="A0A655ABB8"/>
<sequence>MPAPRLWKPDNPPPPPMLKNPDDGTAVVLPNPGTGGMTNPALMGPSSALTSRTTGIRSMVISRGKAKAGVAPDNARPSGSWGMVISGLTKGPMVTDRGSSTWIGSTGMWNPGMVISGVRWVTPSELSSTVNGRISLGAVWMAGTLTLMNPSSVRLNGSMMEPELNIGPTVTPVAGSSPRAGIVMSWTVMGPRSKTGSMRTVIGEMDTGGMVKPPMWPVALRSKGIAGNWIDGTMMGPAPPDAWMFATVNSGMMVLV</sequence>
<protein>
    <submittedName>
        <fullName evidence="3">Uncharacterized protein</fullName>
    </submittedName>
</protein>
<proteinExistence type="predicted"/>
<evidence type="ECO:0000313" key="6">
    <source>
        <dbReference type="Proteomes" id="UP000049023"/>
    </source>
</evidence>
<evidence type="ECO:0000256" key="1">
    <source>
        <dbReference type="SAM" id="MobiDB-lite"/>
    </source>
</evidence>
<dbReference type="EMBL" id="CGCX01001458">
    <property type="protein sequence ID" value="CFR95090.1"/>
    <property type="molecule type" value="Genomic_DNA"/>
</dbReference>
<dbReference type="EMBL" id="CNFU01000939">
    <property type="protein sequence ID" value="CKS77807.1"/>
    <property type="molecule type" value="Genomic_DNA"/>
</dbReference>
<dbReference type="Proteomes" id="UP000046680">
    <property type="component" value="Unassembled WGS sequence"/>
</dbReference>
<feature type="region of interest" description="Disordered" evidence="1">
    <location>
        <begin position="1"/>
        <end position="49"/>
    </location>
</feature>
<reference evidence="5 6" key="1">
    <citation type="submission" date="2015-03" db="EMBL/GenBank/DDBJ databases">
        <authorList>
            <consortium name="Pathogen Informatics"/>
        </authorList>
    </citation>
    <scope>NUCLEOTIDE SEQUENCE [LARGE SCALE GENOMIC DNA]</scope>
    <source>
        <strain evidence="4 7">Bir 185</strain>
        <strain evidence="3 6">Bir 187</strain>
        <strain evidence="2 5">C09601061</strain>
    </source>
</reference>